<evidence type="ECO:0000313" key="5">
    <source>
        <dbReference type="EMBL" id="MFD1677778.1"/>
    </source>
</evidence>
<dbReference type="InterPro" id="IPR036390">
    <property type="entry name" value="WH_DNA-bd_sf"/>
</dbReference>
<evidence type="ECO:0000256" key="3">
    <source>
        <dbReference type="ARBA" id="ARBA00023163"/>
    </source>
</evidence>
<dbReference type="PANTHER" id="PTHR35790">
    <property type="entry name" value="HTH-TYPE TRANSCRIPTIONAL REGULATOR PCHR"/>
    <property type="match status" value="1"/>
</dbReference>
<dbReference type="SUPFAM" id="SSF46785">
    <property type="entry name" value="Winged helix' DNA-binding domain"/>
    <property type="match status" value="1"/>
</dbReference>
<evidence type="ECO:0000259" key="4">
    <source>
        <dbReference type="SMART" id="SM00347"/>
    </source>
</evidence>
<keyword evidence="6" id="KW-1185">Reference proteome</keyword>
<protein>
    <submittedName>
        <fullName evidence="5">MarR family transcriptional regulator</fullName>
    </submittedName>
</protein>
<reference evidence="6" key="1">
    <citation type="journal article" date="2019" name="Int. J. Syst. Evol. Microbiol.">
        <title>The Global Catalogue of Microorganisms (GCM) 10K type strain sequencing project: providing services to taxonomists for standard genome sequencing and annotation.</title>
        <authorList>
            <consortium name="The Broad Institute Genomics Platform"/>
            <consortium name="The Broad Institute Genome Sequencing Center for Infectious Disease"/>
            <person name="Wu L."/>
            <person name="Ma J."/>
        </authorList>
    </citation>
    <scope>NUCLEOTIDE SEQUENCE [LARGE SCALE GENOMIC DNA]</scope>
    <source>
        <strain evidence="6">CGMCC 1.12286</strain>
    </source>
</reference>
<sequence>MTDGKNTTDNDENTQDTIPLAAEIISLFTEIGKRYQQEDDDEKAWLIKHCANPLLAQILEDTTVLMLHVLDAIGRLEPVNGITISKQFGFPKGSVSKVTRRLVAQKLIRTETLPNNKKEILFRMTPLGEELFQLHQALHEEIEKGVFGFLQRYSSDELHFLIRVLKDGLSTSWVNLKD</sequence>
<keyword evidence="2" id="KW-0238">DNA-binding</keyword>
<dbReference type="RefSeq" id="WP_377945692.1">
    <property type="nucleotide sequence ID" value="NZ_JBHUCX010000099.1"/>
</dbReference>
<dbReference type="InterPro" id="IPR000835">
    <property type="entry name" value="HTH_MarR-typ"/>
</dbReference>
<keyword evidence="1" id="KW-0805">Transcription regulation</keyword>
<dbReference type="EMBL" id="JBHUCX010000099">
    <property type="protein sequence ID" value="MFD1677778.1"/>
    <property type="molecule type" value="Genomic_DNA"/>
</dbReference>
<dbReference type="PANTHER" id="PTHR35790:SF4">
    <property type="entry name" value="HTH-TYPE TRANSCRIPTIONAL REGULATOR PCHR"/>
    <property type="match status" value="1"/>
</dbReference>
<accession>A0ABW4JQB5</accession>
<evidence type="ECO:0000256" key="1">
    <source>
        <dbReference type="ARBA" id="ARBA00023015"/>
    </source>
</evidence>
<keyword evidence="3" id="KW-0804">Transcription</keyword>
<dbReference type="InterPro" id="IPR052067">
    <property type="entry name" value="Metal_resp_HTH_trans_reg"/>
</dbReference>
<comment type="caution">
    <text evidence="5">The sequence shown here is derived from an EMBL/GenBank/DDBJ whole genome shotgun (WGS) entry which is preliminary data.</text>
</comment>
<evidence type="ECO:0000256" key="2">
    <source>
        <dbReference type="ARBA" id="ARBA00023125"/>
    </source>
</evidence>
<name>A0ABW4JQB5_9BACL</name>
<evidence type="ECO:0000313" key="6">
    <source>
        <dbReference type="Proteomes" id="UP001597079"/>
    </source>
</evidence>
<dbReference type="Gene3D" id="1.10.10.10">
    <property type="entry name" value="Winged helix-like DNA-binding domain superfamily/Winged helix DNA-binding domain"/>
    <property type="match status" value="1"/>
</dbReference>
<dbReference type="Proteomes" id="UP001597079">
    <property type="component" value="Unassembled WGS sequence"/>
</dbReference>
<proteinExistence type="predicted"/>
<gene>
    <name evidence="5" type="ORF">ACFSB2_24245</name>
</gene>
<dbReference type="InterPro" id="IPR036388">
    <property type="entry name" value="WH-like_DNA-bd_sf"/>
</dbReference>
<dbReference type="SMART" id="SM00347">
    <property type="entry name" value="HTH_MARR"/>
    <property type="match status" value="1"/>
</dbReference>
<organism evidence="5 6">
    <name type="scientific">Alicyclobacillus fodiniaquatilis</name>
    <dbReference type="NCBI Taxonomy" id="1661150"/>
    <lineage>
        <taxon>Bacteria</taxon>
        <taxon>Bacillati</taxon>
        <taxon>Bacillota</taxon>
        <taxon>Bacilli</taxon>
        <taxon>Bacillales</taxon>
        <taxon>Alicyclobacillaceae</taxon>
        <taxon>Alicyclobacillus</taxon>
    </lineage>
</organism>
<feature type="domain" description="HTH marR-type" evidence="4">
    <location>
        <begin position="57"/>
        <end position="158"/>
    </location>
</feature>